<comment type="caution">
    <text evidence="1">The sequence shown here is derived from an EMBL/GenBank/DDBJ whole genome shotgun (WGS) entry which is preliminary data.</text>
</comment>
<protein>
    <submittedName>
        <fullName evidence="1">Uncharacterized protein</fullName>
    </submittedName>
</protein>
<dbReference type="AlphaFoldDB" id="A0A4Y7T1Y7"/>
<evidence type="ECO:0000313" key="2">
    <source>
        <dbReference type="Proteomes" id="UP000298030"/>
    </source>
</evidence>
<evidence type="ECO:0000313" key="1">
    <source>
        <dbReference type="EMBL" id="TEB28170.1"/>
    </source>
</evidence>
<gene>
    <name evidence="1" type="ORF">FA13DRAFT_815322</name>
</gene>
<accession>A0A4Y7T1Y7</accession>
<proteinExistence type="predicted"/>
<name>A0A4Y7T1Y7_COPMI</name>
<dbReference type="Proteomes" id="UP000298030">
    <property type="component" value="Unassembled WGS sequence"/>
</dbReference>
<sequence length="160" mass="18035">MALRTADVDVGVDSIRSVTRIATRTDLYESERLGRNMTRSRDECSASPVLGYPVASAIRDEGGRWGAPSPRLQSPQYRIRSECSVRILALGDILRRIDRCNLKINLPRNRCECCETRIGSACGLDVEIPIWLKIQAFLSHLALISRSRQDFHRDSSAAYR</sequence>
<organism evidence="1 2">
    <name type="scientific">Coprinellus micaceus</name>
    <name type="common">Glistening ink-cap mushroom</name>
    <name type="synonym">Coprinus micaceus</name>
    <dbReference type="NCBI Taxonomy" id="71717"/>
    <lineage>
        <taxon>Eukaryota</taxon>
        <taxon>Fungi</taxon>
        <taxon>Dikarya</taxon>
        <taxon>Basidiomycota</taxon>
        <taxon>Agaricomycotina</taxon>
        <taxon>Agaricomycetes</taxon>
        <taxon>Agaricomycetidae</taxon>
        <taxon>Agaricales</taxon>
        <taxon>Agaricineae</taxon>
        <taxon>Psathyrellaceae</taxon>
        <taxon>Coprinellus</taxon>
    </lineage>
</organism>
<dbReference type="EMBL" id="QPFP01000034">
    <property type="protein sequence ID" value="TEB28170.1"/>
    <property type="molecule type" value="Genomic_DNA"/>
</dbReference>
<keyword evidence="2" id="KW-1185">Reference proteome</keyword>
<reference evidence="1 2" key="1">
    <citation type="journal article" date="2019" name="Nat. Ecol. Evol.">
        <title>Megaphylogeny resolves global patterns of mushroom evolution.</title>
        <authorList>
            <person name="Varga T."/>
            <person name="Krizsan K."/>
            <person name="Foldi C."/>
            <person name="Dima B."/>
            <person name="Sanchez-Garcia M."/>
            <person name="Sanchez-Ramirez S."/>
            <person name="Szollosi G.J."/>
            <person name="Szarkandi J.G."/>
            <person name="Papp V."/>
            <person name="Albert L."/>
            <person name="Andreopoulos W."/>
            <person name="Angelini C."/>
            <person name="Antonin V."/>
            <person name="Barry K.W."/>
            <person name="Bougher N.L."/>
            <person name="Buchanan P."/>
            <person name="Buyck B."/>
            <person name="Bense V."/>
            <person name="Catcheside P."/>
            <person name="Chovatia M."/>
            <person name="Cooper J."/>
            <person name="Damon W."/>
            <person name="Desjardin D."/>
            <person name="Finy P."/>
            <person name="Geml J."/>
            <person name="Haridas S."/>
            <person name="Hughes K."/>
            <person name="Justo A."/>
            <person name="Karasinski D."/>
            <person name="Kautmanova I."/>
            <person name="Kiss B."/>
            <person name="Kocsube S."/>
            <person name="Kotiranta H."/>
            <person name="LaButti K.M."/>
            <person name="Lechner B.E."/>
            <person name="Liimatainen K."/>
            <person name="Lipzen A."/>
            <person name="Lukacs Z."/>
            <person name="Mihaltcheva S."/>
            <person name="Morgado L.N."/>
            <person name="Niskanen T."/>
            <person name="Noordeloos M.E."/>
            <person name="Ohm R.A."/>
            <person name="Ortiz-Santana B."/>
            <person name="Ovrebo C."/>
            <person name="Racz N."/>
            <person name="Riley R."/>
            <person name="Savchenko A."/>
            <person name="Shiryaev A."/>
            <person name="Soop K."/>
            <person name="Spirin V."/>
            <person name="Szebenyi C."/>
            <person name="Tomsovsky M."/>
            <person name="Tulloss R.E."/>
            <person name="Uehling J."/>
            <person name="Grigoriev I.V."/>
            <person name="Vagvolgyi C."/>
            <person name="Papp T."/>
            <person name="Martin F.M."/>
            <person name="Miettinen O."/>
            <person name="Hibbett D.S."/>
            <person name="Nagy L.G."/>
        </authorList>
    </citation>
    <scope>NUCLEOTIDE SEQUENCE [LARGE SCALE GENOMIC DNA]</scope>
    <source>
        <strain evidence="1 2">FP101781</strain>
    </source>
</reference>